<gene>
    <name evidence="2" type="ORF">AKJ65_00885</name>
</gene>
<keyword evidence="3" id="KW-1185">Reference proteome</keyword>
<protein>
    <submittedName>
        <fullName evidence="2">Uncharacterized protein</fullName>
    </submittedName>
</protein>
<sequence length="79" mass="9237">MESRNGGEDLAEAFLAWTRHQMIHERLLGKLEEMKEDFVDEQKLSRVENLLRGEEQTIEEAKQKKIEVLRLADIEIASL</sequence>
<name>A0A133UNQ6_9EURY</name>
<accession>A0A133UNQ6</accession>
<dbReference type="AlphaFoldDB" id="A0A133UNQ6"/>
<proteinExistence type="predicted"/>
<feature type="coiled-coil region" evidence="1">
    <location>
        <begin position="44"/>
        <end position="71"/>
    </location>
</feature>
<evidence type="ECO:0000313" key="2">
    <source>
        <dbReference type="EMBL" id="KXA95760.1"/>
    </source>
</evidence>
<keyword evidence="1" id="KW-0175">Coiled coil</keyword>
<reference evidence="2 3" key="1">
    <citation type="journal article" date="2016" name="Sci. Rep.">
        <title>Metabolic traits of an uncultured archaeal lineage -MSBL1- from brine pools of the Red Sea.</title>
        <authorList>
            <person name="Mwirichia R."/>
            <person name="Alam I."/>
            <person name="Rashid M."/>
            <person name="Vinu M."/>
            <person name="Ba-Alawi W."/>
            <person name="Anthony Kamau A."/>
            <person name="Kamanda Ngugi D."/>
            <person name="Goker M."/>
            <person name="Klenk H.P."/>
            <person name="Bajic V."/>
            <person name="Stingl U."/>
        </authorList>
    </citation>
    <scope>NUCLEOTIDE SEQUENCE [LARGE SCALE GENOMIC DNA]</scope>
    <source>
        <strain evidence="2">SCGC-AAA259E19</strain>
    </source>
</reference>
<comment type="caution">
    <text evidence="2">The sequence shown here is derived from an EMBL/GenBank/DDBJ whole genome shotgun (WGS) entry which is preliminary data.</text>
</comment>
<evidence type="ECO:0000313" key="3">
    <source>
        <dbReference type="Proteomes" id="UP000070284"/>
    </source>
</evidence>
<organism evidence="2 3">
    <name type="scientific">candidate division MSBL1 archaeon SCGC-AAA259E19</name>
    <dbReference type="NCBI Taxonomy" id="1698264"/>
    <lineage>
        <taxon>Archaea</taxon>
        <taxon>Methanobacteriati</taxon>
        <taxon>Methanobacteriota</taxon>
        <taxon>candidate division MSBL1</taxon>
    </lineage>
</organism>
<dbReference type="EMBL" id="LHXO01000006">
    <property type="protein sequence ID" value="KXA95760.1"/>
    <property type="molecule type" value="Genomic_DNA"/>
</dbReference>
<evidence type="ECO:0000256" key="1">
    <source>
        <dbReference type="SAM" id="Coils"/>
    </source>
</evidence>
<dbReference type="Proteomes" id="UP000070284">
    <property type="component" value="Unassembled WGS sequence"/>
</dbReference>